<keyword evidence="3 6" id="KW-0812">Transmembrane</keyword>
<dbReference type="Gene3D" id="3.30.700.10">
    <property type="entry name" value="Glycoprotein, Type 4 Pilin"/>
    <property type="match status" value="1"/>
</dbReference>
<evidence type="ECO:0008006" key="9">
    <source>
        <dbReference type="Google" id="ProtNLM"/>
    </source>
</evidence>
<feature type="transmembrane region" description="Helical" evidence="6">
    <location>
        <begin position="12"/>
        <end position="33"/>
    </location>
</feature>
<dbReference type="AlphaFoldDB" id="A0A2M7W451"/>
<dbReference type="InterPro" id="IPR002416">
    <property type="entry name" value="T2SS_protein-GspH"/>
</dbReference>
<dbReference type="PROSITE" id="PS00409">
    <property type="entry name" value="PROKAR_NTER_METHYL"/>
    <property type="match status" value="1"/>
</dbReference>
<organism evidence="7 8">
    <name type="scientific">Candidatus Berkelbacteria bacterium CG_4_10_14_0_2_um_filter_35_9_33_12</name>
    <dbReference type="NCBI Taxonomy" id="1974499"/>
    <lineage>
        <taxon>Bacteria</taxon>
        <taxon>Candidatus Berkelbacteria</taxon>
    </lineage>
</organism>
<sequence length="133" mass="13368">MFNKKNKGFTLIELLVVIAIIGILAGIVVVAVGNSRNKATNAKVIASLENICKTIAIDAVSSSTGLNTLTNGASGTSGSLLKALGITTLPTGITTTPATPATRAAAITSVKGTYTDGSGITKTCNSSSNWSVI</sequence>
<dbReference type="NCBIfam" id="TIGR02532">
    <property type="entry name" value="IV_pilin_GFxxxE"/>
    <property type="match status" value="1"/>
</dbReference>
<dbReference type="GO" id="GO:0015628">
    <property type="term" value="P:protein secretion by the type II secretion system"/>
    <property type="evidence" value="ECO:0007669"/>
    <property type="project" value="InterPro"/>
</dbReference>
<dbReference type="EMBL" id="PFQF01000027">
    <property type="protein sequence ID" value="PJA20448.1"/>
    <property type="molecule type" value="Genomic_DNA"/>
</dbReference>
<gene>
    <name evidence="7" type="ORF">COX60_01495</name>
</gene>
<evidence type="ECO:0000313" key="7">
    <source>
        <dbReference type="EMBL" id="PJA20448.1"/>
    </source>
</evidence>
<dbReference type="GO" id="GO:0016020">
    <property type="term" value="C:membrane"/>
    <property type="evidence" value="ECO:0007669"/>
    <property type="project" value="UniProtKB-SubCell"/>
</dbReference>
<dbReference type="PRINTS" id="PR00885">
    <property type="entry name" value="BCTERIALGSPH"/>
</dbReference>
<accession>A0A2M7W451</accession>
<name>A0A2M7W451_9BACT</name>
<keyword evidence="2" id="KW-0488">Methylation</keyword>
<dbReference type="GO" id="GO:0015627">
    <property type="term" value="C:type II protein secretion system complex"/>
    <property type="evidence" value="ECO:0007669"/>
    <property type="project" value="InterPro"/>
</dbReference>
<dbReference type="InterPro" id="IPR045584">
    <property type="entry name" value="Pilin-like"/>
</dbReference>
<comment type="subcellular location">
    <subcellularLocation>
        <location evidence="1">Membrane</location>
        <topology evidence="1">Single-pass membrane protein</topology>
    </subcellularLocation>
</comment>
<evidence type="ECO:0000256" key="6">
    <source>
        <dbReference type="SAM" id="Phobius"/>
    </source>
</evidence>
<evidence type="ECO:0000256" key="5">
    <source>
        <dbReference type="ARBA" id="ARBA00023136"/>
    </source>
</evidence>
<dbReference type="InterPro" id="IPR012902">
    <property type="entry name" value="N_methyl_site"/>
</dbReference>
<reference evidence="8" key="1">
    <citation type="submission" date="2017-09" db="EMBL/GenBank/DDBJ databases">
        <title>Depth-based differentiation of microbial function through sediment-hosted aquifers and enrichment of novel symbionts in the deep terrestrial subsurface.</title>
        <authorList>
            <person name="Probst A.J."/>
            <person name="Ladd B."/>
            <person name="Jarett J.K."/>
            <person name="Geller-Mcgrath D.E."/>
            <person name="Sieber C.M.K."/>
            <person name="Emerson J.B."/>
            <person name="Anantharaman K."/>
            <person name="Thomas B.C."/>
            <person name="Malmstrom R."/>
            <person name="Stieglmeier M."/>
            <person name="Klingl A."/>
            <person name="Woyke T."/>
            <person name="Ryan C.M."/>
            <person name="Banfield J.F."/>
        </authorList>
    </citation>
    <scope>NUCLEOTIDE SEQUENCE [LARGE SCALE GENOMIC DNA]</scope>
</reference>
<dbReference type="SUPFAM" id="SSF54523">
    <property type="entry name" value="Pili subunits"/>
    <property type="match status" value="1"/>
</dbReference>
<keyword evidence="5 6" id="KW-0472">Membrane</keyword>
<keyword evidence="4 6" id="KW-1133">Transmembrane helix</keyword>
<dbReference type="PANTHER" id="PTHR30093">
    <property type="entry name" value="GENERAL SECRETION PATHWAY PROTEIN G"/>
    <property type="match status" value="1"/>
</dbReference>
<evidence type="ECO:0000256" key="1">
    <source>
        <dbReference type="ARBA" id="ARBA00004167"/>
    </source>
</evidence>
<evidence type="ECO:0000256" key="4">
    <source>
        <dbReference type="ARBA" id="ARBA00022989"/>
    </source>
</evidence>
<protein>
    <recommendedName>
        <fullName evidence="9">Pili assembly chaperone</fullName>
    </recommendedName>
</protein>
<evidence type="ECO:0000256" key="2">
    <source>
        <dbReference type="ARBA" id="ARBA00022481"/>
    </source>
</evidence>
<comment type="caution">
    <text evidence="7">The sequence shown here is derived from an EMBL/GenBank/DDBJ whole genome shotgun (WGS) entry which is preliminary data.</text>
</comment>
<evidence type="ECO:0000313" key="8">
    <source>
        <dbReference type="Proteomes" id="UP000230137"/>
    </source>
</evidence>
<evidence type="ECO:0000256" key="3">
    <source>
        <dbReference type="ARBA" id="ARBA00022692"/>
    </source>
</evidence>
<proteinExistence type="predicted"/>
<dbReference type="Pfam" id="PF07963">
    <property type="entry name" value="N_methyl"/>
    <property type="match status" value="1"/>
</dbReference>
<dbReference type="Proteomes" id="UP000230137">
    <property type="component" value="Unassembled WGS sequence"/>
</dbReference>